<feature type="transmembrane region" description="Helical" evidence="3">
    <location>
        <begin position="132"/>
        <end position="152"/>
    </location>
</feature>
<comment type="caution">
    <text evidence="5">The sequence shown here is derived from an EMBL/GenBank/DDBJ whole genome shotgun (WGS) entry which is preliminary data.</text>
</comment>
<feature type="region of interest" description="Disordered" evidence="2">
    <location>
        <begin position="418"/>
        <end position="452"/>
    </location>
</feature>
<dbReference type="PANTHER" id="PTHR33392">
    <property type="entry name" value="POLYISOPRENYL-TEICHOIC ACID--PEPTIDOGLYCAN TEICHOIC ACID TRANSFERASE TAGU"/>
    <property type="match status" value="1"/>
</dbReference>
<dbReference type="NCBIfam" id="TIGR00350">
    <property type="entry name" value="lytR_cpsA_psr"/>
    <property type="match status" value="1"/>
</dbReference>
<feature type="transmembrane region" description="Helical" evidence="3">
    <location>
        <begin position="33"/>
        <end position="53"/>
    </location>
</feature>
<keyword evidence="3" id="KW-1133">Transmembrane helix</keyword>
<evidence type="ECO:0000259" key="4">
    <source>
        <dbReference type="Pfam" id="PF03816"/>
    </source>
</evidence>
<keyword evidence="6" id="KW-1185">Reference proteome</keyword>
<dbReference type="Pfam" id="PF03816">
    <property type="entry name" value="LytR_cpsA_psr"/>
    <property type="match status" value="1"/>
</dbReference>
<accession>A0A7X8THR4</accession>
<dbReference type="PANTHER" id="PTHR33392:SF6">
    <property type="entry name" value="POLYISOPRENYL-TEICHOIC ACID--PEPTIDOGLYCAN TEICHOIC ACID TRANSFERASE TAGU"/>
    <property type="match status" value="1"/>
</dbReference>
<protein>
    <submittedName>
        <fullName evidence="5">LytR family transcriptional regulator</fullName>
    </submittedName>
</protein>
<sequence>MIAPTITYHQFHGEQDILRNPRQATTPERSKRALILTALTLFIPGGAQIAAGSRSLGRAALAVTIGCWFTLLLGVTMYFTMRGTLLTALTQPFVLWAGAIILALLAIGWLVLWLDTFRLIRFGQLAPGFKPIIAILLILLTVLTSGGLGYLAHLLNEGRQGLGAIFSQGPAMDADEGRYNFLLLGADADEGRDGLRPDSIHVVSVNQDTAETIIISVPRNFQNAQFTEDSPLWEQYPDGFSCGNDCIINFLYTEVNNNYPDLYPEASDPGVEAMKDAVGGSLDLNIHGYVMVDMGGFSQLIDAMGGITVDSEGWVPHRGPHPETGQWGDRWFEPGTLDLDGDDALYYARSRDYSSDYNRVQRQQCVQQAMIGQFSPQTLLTRFTDIMTAGENIVETDIPQNQLGSLLDLAADAQEHTPQRLTLGSPDFDTPGNVGELYPSTAGQELPSNLFSTYPDFDEIHARVDELIADEEGGSGSDEDDAEDSGDTENGDSGDGAEGSQDEAEAEGEAGPTEEQTDEAVADDEPQSEETAAPDQLTQPDGSPLTEDYLIEVQSQNPESEILYQAASNNGECSPGG</sequence>
<proteinExistence type="inferred from homology"/>
<feature type="compositionally biased region" description="Acidic residues" evidence="2">
    <location>
        <begin position="515"/>
        <end position="528"/>
    </location>
</feature>
<dbReference type="EMBL" id="JABAHY010000001">
    <property type="protein sequence ID" value="NLS08954.1"/>
    <property type="molecule type" value="Genomic_DNA"/>
</dbReference>
<dbReference type="RefSeq" id="WP_168886419.1">
    <property type="nucleotide sequence ID" value="NZ_JABAHY010000001.1"/>
</dbReference>
<feature type="compositionally biased region" description="Polar residues" evidence="2">
    <location>
        <begin position="441"/>
        <end position="452"/>
    </location>
</feature>
<evidence type="ECO:0000313" key="5">
    <source>
        <dbReference type="EMBL" id="NLS08954.1"/>
    </source>
</evidence>
<comment type="similarity">
    <text evidence="1">Belongs to the LytR/CpsA/Psr (LCP) family.</text>
</comment>
<feature type="region of interest" description="Disordered" evidence="2">
    <location>
        <begin position="468"/>
        <end position="547"/>
    </location>
</feature>
<feature type="transmembrane region" description="Helical" evidence="3">
    <location>
        <begin position="59"/>
        <end position="81"/>
    </location>
</feature>
<reference evidence="5 6" key="1">
    <citation type="submission" date="2020-04" db="EMBL/GenBank/DDBJ databases">
        <title>Nesterenkonia sp. nov., isolated from marine sediment.</title>
        <authorList>
            <person name="Zhang G."/>
        </authorList>
    </citation>
    <scope>NUCLEOTIDE SEQUENCE [LARGE SCALE GENOMIC DNA]</scope>
    <source>
        <strain evidence="5 6">MY13</strain>
    </source>
</reference>
<dbReference type="InterPro" id="IPR004474">
    <property type="entry name" value="LytR_CpsA_psr"/>
</dbReference>
<gene>
    <name evidence="5" type="ORF">HGQ17_02835</name>
</gene>
<evidence type="ECO:0000256" key="3">
    <source>
        <dbReference type="SAM" id="Phobius"/>
    </source>
</evidence>
<feature type="domain" description="Cell envelope-related transcriptional attenuator" evidence="4">
    <location>
        <begin position="196"/>
        <end position="373"/>
    </location>
</feature>
<dbReference type="InterPro" id="IPR050922">
    <property type="entry name" value="LytR/CpsA/Psr_CW_biosynth"/>
</dbReference>
<dbReference type="Proteomes" id="UP000523139">
    <property type="component" value="Unassembled WGS sequence"/>
</dbReference>
<organism evidence="5 6">
    <name type="scientific">Nesterenkonia sedimenti</name>
    <dbReference type="NCBI Taxonomy" id="1463632"/>
    <lineage>
        <taxon>Bacteria</taxon>
        <taxon>Bacillati</taxon>
        <taxon>Actinomycetota</taxon>
        <taxon>Actinomycetes</taxon>
        <taxon>Micrococcales</taxon>
        <taxon>Micrococcaceae</taxon>
        <taxon>Nesterenkonia</taxon>
    </lineage>
</organism>
<evidence type="ECO:0000256" key="2">
    <source>
        <dbReference type="SAM" id="MobiDB-lite"/>
    </source>
</evidence>
<keyword evidence="3" id="KW-0472">Membrane</keyword>
<dbReference type="Gene3D" id="3.40.630.190">
    <property type="entry name" value="LCP protein"/>
    <property type="match status" value="1"/>
</dbReference>
<keyword evidence="3" id="KW-0812">Transmembrane</keyword>
<dbReference type="AlphaFoldDB" id="A0A7X8THR4"/>
<feature type="transmembrane region" description="Helical" evidence="3">
    <location>
        <begin position="93"/>
        <end position="112"/>
    </location>
</feature>
<name>A0A7X8THR4_9MICC</name>
<feature type="compositionally biased region" description="Acidic residues" evidence="2">
    <location>
        <begin position="468"/>
        <end position="492"/>
    </location>
</feature>
<evidence type="ECO:0000256" key="1">
    <source>
        <dbReference type="ARBA" id="ARBA00006068"/>
    </source>
</evidence>
<evidence type="ECO:0000313" key="6">
    <source>
        <dbReference type="Proteomes" id="UP000523139"/>
    </source>
</evidence>